<dbReference type="SMART" id="SM00388">
    <property type="entry name" value="HisKA"/>
    <property type="match status" value="1"/>
</dbReference>
<proteinExistence type="predicted"/>
<comment type="catalytic activity">
    <reaction evidence="1">
        <text>ATP + protein L-histidine = ADP + protein N-phospho-L-histidine.</text>
        <dbReference type="EC" id="2.7.13.3"/>
    </reaction>
</comment>
<dbReference type="InterPro" id="IPR003661">
    <property type="entry name" value="HisK_dim/P_dom"/>
</dbReference>
<keyword evidence="3" id="KW-1133">Transmembrane helix</keyword>
<keyword evidence="3" id="KW-0812">Transmembrane</keyword>
<gene>
    <name evidence="5" type="ORF">F5984_23550</name>
</gene>
<dbReference type="GO" id="GO:0000155">
    <property type="term" value="F:phosphorelay sensor kinase activity"/>
    <property type="evidence" value="ECO:0007669"/>
    <property type="project" value="InterPro"/>
</dbReference>
<evidence type="ECO:0000256" key="3">
    <source>
        <dbReference type="SAM" id="Phobius"/>
    </source>
</evidence>
<dbReference type="Gene3D" id="3.30.565.10">
    <property type="entry name" value="Histidine kinase-like ATPase, C-terminal domain"/>
    <property type="match status" value="1"/>
</dbReference>
<comment type="caution">
    <text evidence="5">The sequence shown here is derived from an EMBL/GenBank/DDBJ whole genome shotgun (WGS) entry which is preliminary data.</text>
</comment>
<dbReference type="SMART" id="SM00387">
    <property type="entry name" value="HATPase_c"/>
    <property type="match status" value="1"/>
</dbReference>
<evidence type="ECO:0000256" key="2">
    <source>
        <dbReference type="ARBA" id="ARBA00012438"/>
    </source>
</evidence>
<dbReference type="Gene3D" id="1.25.40.10">
    <property type="entry name" value="Tetratricopeptide repeat domain"/>
    <property type="match status" value="2"/>
</dbReference>
<dbReference type="EC" id="2.7.13.3" evidence="2"/>
<dbReference type="AlphaFoldDB" id="A0A7J5TVE7"/>
<dbReference type="InterPro" id="IPR011990">
    <property type="entry name" value="TPR-like_helical_dom_sf"/>
</dbReference>
<protein>
    <recommendedName>
        <fullName evidence="2">histidine kinase</fullName>
        <ecNumber evidence="2">2.7.13.3</ecNumber>
    </recommendedName>
</protein>
<name>A0A7J5TVE7_9BACT</name>
<dbReference type="InterPro" id="IPR005467">
    <property type="entry name" value="His_kinase_dom"/>
</dbReference>
<dbReference type="PANTHER" id="PTHR45569:SF1">
    <property type="entry name" value="SENSOR PROTEIN KDPD"/>
    <property type="match status" value="1"/>
</dbReference>
<keyword evidence="3" id="KW-0472">Membrane</keyword>
<feature type="domain" description="Histidine kinase" evidence="4">
    <location>
        <begin position="462"/>
        <end position="658"/>
    </location>
</feature>
<evidence type="ECO:0000256" key="1">
    <source>
        <dbReference type="ARBA" id="ARBA00000085"/>
    </source>
</evidence>
<evidence type="ECO:0000313" key="5">
    <source>
        <dbReference type="EMBL" id="KAB7726888.1"/>
    </source>
</evidence>
<dbReference type="SUPFAM" id="SSF55874">
    <property type="entry name" value="ATPase domain of HSP90 chaperone/DNA topoisomerase II/histidine kinase"/>
    <property type="match status" value="1"/>
</dbReference>
<dbReference type="PANTHER" id="PTHR45569">
    <property type="entry name" value="SENSOR PROTEIN KDPD"/>
    <property type="match status" value="1"/>
</dbReference>
<dbReference type="SUPFAM" id="SSF47384">
    <property type="entry name" value="Homodimeric domain of signal transducing histidine kinase"/>
    <property type="match status" value="1"/>
</dbReference>
<organism evidence="5 6">
    <name type="scientific">Rudanella paleaurantiibacter</name>
    <dbReference type="NCBI Taxonomy" id="2614655"/>
    <lineage>
        <taxon>Bacteria</taxon>
        <taxon>Pseudomonadati</taxon>
        <taxon>Bacteroidota</taxon>
        <taxon>Cytophagia</taxon>
        <taxon>Cytophagales</taxon>
        <taxon>Cytophagaceae</taxon>
        <taxon>Rudanella</taxon>
    </lineage>
</organism>
<dbReference type="RefSeq" id="WP_152126674.1">
    <property type="nucleotide sequence ID" value="NZ_WELI01000013.1"/>
</dbReference>
<reference evidence="5 6" key="1">
    <citation type="submission" date="2019-10" db="EMBL/GenBank/DDBJ databases">
        <title>Rudanella paleaurantiibacter sp. nov., isolated from sludge.</title>
        <authorList>
            <person name="Xu S.Q."/>
        </authorList>
    </citation>
    <scope>NUCLEOTIDE SEQUENCE [LARGE SCALE GENOMIC DNA]</scope>
    <source>
        <strain evidence="5 6">HX-22-17</strain>
    </source>
</reference>
<dbReference type="Proteomes" id="UP000488299">
    <property type="component" value="Unassembled WGS sequence"/>
</dbReference>
<feature type="transmembrane region" description="Helical" evidence="3">
    <location>
        <begin position="405"/>
        <end position="426"/>
    </location>
</feature>
<evidence type="ECO:0000313" key="6">
    <source>
        <dbReference type="Proteomes" id="UP000488299"/>
    </source>
</evidence>
<dbReference type="EMBL" id="WELI01000013">
    <property type="protein sequence ID" value="KAB7726888.1"/>
    <property type="molecule type" value="Genomic_DNA"/>
</dbReference>
<sequence length="671" mass="76186">MTRNCWVILGIILIIHVCCPAWVGAQPADSLTTRLLAYADSAKRLRDTNRDTEAFALLRAALHNARHQSSKRGLVSLYFQLGLSERKRNQYEAGTLALLQANRLARQLNDTVQLFRVGYALGMVYNDQGLYTESARHCHATFGYCTPAYPKNDSLRVSIMLASIYRNMGNKALYQQYLDLAIHLGRRSKNLLEQLFAEFQQGTRWEEEGKYQAALNTRQHAMQLIRRLPTADQAEYMTNNLTGLARMYRKLRQWQPAENALKEALQWELRYRSVATQALVYTELAYLQADQGRQQAALQTGAQALLLARKTNRPDLVQPALEGLLQLQKKYGRFEDALSTTQELHKLTDSLATVAKMKAVAQVEARYKVAAKEGTIQLLRQEARIKQLEAETRQRELATVRRQQYGFIGLTIVLLTGLGVIGYLFFRTRRLQRQAEEQGQLLAMQADELQQINATKDRLFAIIGHDLRSPVTNLQFALGELALYATHTPAQASLMGQVSDQIGHLGRLINNLLYWSLAQQGMLRDRMEWLCPDSLLSDCQTLFADRIQRRKLTIATVETADEIWADEVQMQIIIRNLFDNATKFSPVGSTIFVNWERSGATYSVTFINTVDESHSAAAGSNLGLNVVDELVKRHNGSMTAQILPDKQWQTRIVWPLLNEELLRKTTIVEMA</sequence>
<dbReference type="PROSITE" id="PS50109">
    <property type="entry name" value="HIS_KIN"/>
    <property type="match status" value="1"/>
</dbReference>
<dbReference type="SUPFAM" id="SSF48452">
    <property type="entry name" value="TPR-like"/>
    <property type="match status" value="2"/>
</dbReference>
<dbReference type="InterPro" id="IPR036097">
    <property type="entry name" value="HisK_dim/P_sf"/>
</dbReference>
<dbReference type="Gene3D" id="1.10.287.130">
    <property type="match status" value="1"/>
</dbReference>
<dbReference type="InterPro" id="IPR052023">
    <property type="entry name" value="Histidine_kinase_KdpD"/>
</dbReference>
<evidence type="ECO:0000259" key="4">
    <source>
        <dbReference type="PROSITE" id="PS50109"/>
    </source>
</evidence>
<dbReference type="InterPro" id="IPR036890">
    <property type="entry name" value="HATPase_C_sf"/>
</dbReference>
<dbReference type="GO" id="GO:0005886">
    <property type="term" value="C:plasma membrane"/>
    <property type="evidence" value="ECO:0007669"/>
    <property type="project" value="TreeGrafter"/>
</dbReference>
<dbReference type="CDD" id="cd00082">
    <property type="entry name" value="HisKA"/>
    <property type="match status" value="1"/>
</dbReference>
<accession>A0A7J5TVE7</accession>
<dbReference type="InterPro" id="IPR003594">
    <property type="entry name" value="HATPase_dom"/>
</dbReference>
<keyword evidence="6" id="KW-1185">Reference proteome</keyword>